<dbReference type="Pfam" id="PF02541">
    <property type="entry name" value="Ppx-GppA"/>
    <property type="match status" value="1"/>
</dbReference>
<comment type="caution">
    <text evidence="3">The sequence shown here is derived from an EMBL/GenBank/DDBJ whole genome shotgun (WGS) entry which is preliminary data.</text>
</comment>
<dbReference type="InterPro" id="IPR043129">
    <property type="entry name" value="ATPase_NBD"/>
</dbReference>
<feature type="domain" description="Ppx/GppA phosphatase N-terminal" evidence="1">
    <location>
        <begin position="47"/>
        <end position="319"/>
    </location>
</feature>
<dbReference type="InterPro" id="IPR050273">
    <property type="entry name" value="GppA/Ppx_hydrolase"/>
</dbReference>
<dbReference type="RefSeq" id="WP_327794829.1">
    <property type="nucleotide sequence ID" value="NZ_JADQAZ010000003.1"/>
</dbReference>
<evidence type="ECO:0000259" key="2">
    <source>
        <dbReference type="Pfam" id="PF21697"/>
    </source>
</evidence>
<dbReference type="InterPro" id="IPR003695">
    <property type="entry name" value="Ppx_GppA_N"/>
</dbReference>
<proteinExistence type="predicted"/>
<accession>A0AAP2G9N9</accession>
<dbReference type="GO" id="GO:0016462">
    <property type="term" value="F:pyrophosphatase activity"/>
    <property type="evidence" value="ECO:0007669"/>
    <property type="project" value="TreeGrafter"/>
</dbReference>
<organism evidence="3 4">
    <name type="scientific">Harenicola maris</name>
    <dbReference type="NCBI Taxonomy" id="2841044"/>
    <lineage>
        <taxon>Bacteria</taxon>
        <taxon>Pseudomonadati</taxon>
        <taxon>Pseudomonadota</taxon>
        <taxon>Alphaproteobacteria</taxon>
        <taxon>Rhodobacterales</taxon>
        <taxon>Paracoccaceae</taxon>
        <taxon>Harenicola</taxon>
    </lineage>
</organism>
<dbReference type="Gene3D" id="1.10.3210.10">
    <property type="entry name" value="Hypothetical protein af1432"/>
    <property type="match status" value="1"/>
</dbReference>
<dbReference type="SUPFAM" id="SSF53067">
    <property type="entry name" value="Actin-like ATPase domain"/>
    <property type="match status" value="2"/>
</dbReference>
<evidence type="ECO:0000259" key="1">
    <source>
        <dbReference type="Pfam" id="PF02541"/>
    </source>
</evidence>
<dbReference type="AlphaFoldDB" id="A0AAP2G9N9"/>
<dbReference type="SUPFAM" id="SSF109604">
    <property type="entry name" value="HD-domain/PDEase-like"/>
    <property type="match status" value="1"/>
</dbReference>
<dbReference type="Gene3D" id="3.30.420.150">
    <property type="entry name" value="Exopolyphosphatase. Domain 2"/>
    <property type="match status" value="1"/>
</dbReference>
<sequence length="518" mass="57482">MNTGADQPSDWGPFGRPLFNDPDVRALSRVGVIDVGSNSVRMVVFDGAARSPAYFYNEKLMCGLGAGMGETGMLNPEGRERALLAMKRFVRLAEGMGIPPMTAVATAAVRNASDGKDFCDEVKAETGLDVYIIDGEEEARLSAQGVLLGWPRAEGLACDIGGSSMELAQVSGGDVGARVSTSLGPLRLKTIKGGAAARRIEIDRVLEDVAQKVPPHERLFLVGGSWRAIARLDMLRRGYKISVLHEYRMTPKSVSSTLRWIKGKNMEELRAEARLSADRIKLVPIAGEVLKRVIKIMKVRTIHISSYGIREGMLYEQMPPRLRARDPLIEACRFEEVQNARVPGFGRTMYHFIQPLFPSARPELRRLVKAACLLHDVSWRAHPDYRGELCFDNTTRSNLGGINHTDRVFLGLALLYRYRGNSHATRFEHLLDILTEKQRYQAEVLGRAMRLGAMFSINAPELMGSFKYHPKKGILKLSLPEGSADLYGEVAEARFNNLAAVMNVETEVLMPKTRRGRG</sequence>
<gene>
    <name evidence="3" type="ORF">IV417_14535</name>
</gene>
<evidence type="ECO:0000313" key="3">
    <source>
        <dbReference type="EMBL" id="MBT0958604.1"/>
    </source>
</evidence>
<dbReference type="Proteomes" id="UP001315686">
    <property type="component" value="Unassembled WGS sequence"/>
</dbReference>
<feature type="domain" description="Exopolyphosphatase C-terminal" evidence="2">
    <location>
        <begin position="363"/>
        <end position="502"/>
    </location>
</feature>
<evidence type="ECO:0000313" key="4">
    <source>
        <dbReference type="Proteomes" id="UP001315686"/>
    </source>
</evidence>
<name>A0AAP2G9N9_9RHOB</name>
<keyword evidence="4" id="KW-1185">Reference proteome</keyword>
<dbReference type="PANTHER" id="PTHR30005:SF0">
    <property type="entry name" value="RETROGRADE REGULATION PROTEIN 2"/>
    <property type="match status" value="1"/>
</dbReference>
<dbReference type="EMBL" id="JADQAZ010000003">
    <property type="protein sequence ID" value="MBT0958604.1"/>
    <property type="molecule type" value="Genomic_DNA"/>
</dbReference>
<dbReference type="PANTHER" id="PTHR30005">
    <property type="entry name" value="EXOPOLYPHOSPHATASE"/>
    <property type="match status" value="1"/>
</dbReference>
<protein>
    <submittedName>
        <fullName evidence="3">Ppx/GppA family phosphatase</fullName>
    </submittedName>
</protein>
<dbReference type="CDD" id="cd24052">
    <property type="entry name" value="ASKHA_NBD_HpPPX-GppA-like"/>
    <property type="match status" value="1"/>
</dbReference>
<dbReference type="Gene3D" id="3.30.420.40">
    <property type="match status" value="1"/>
</dbReference>
<dbReference type="Pfam" id="PF21697">
    <property type="entry name" value="Ppx_C"/>
    <property type="match status" value="1"/>
</dbReference>
<reference evidence="3 4" key="1">
    <citation type="journal article" date="2021" name="Arch. Microbiol.">
        <title>Harenicola maris gen. nov., sp. nov. isolated from the Sea of Japan shallow sediments.</title>
        <authorList>
            <person name="Romanenko L.A."/>
            <person name="Kurilenko V.V."/>
            <person name="Chernysheva N.Y."/>
            <person name="Tekutyeva L.A."/>
            <person name="Velansky P.V."/>
            <person name="Svetashev V.I."/>
            <person name="Isaeva M.P."/>
        </authorList>
    </citation>
    <scope>NUCLEOTIDE SEQUENCE [LARGE SCALE GENOMIC DNA]</scope>
    <source>
        <strain evidence="3 4">KMM 3653</strain>
    </source>
</reference>
<dbReference type="InterPro" id="IPR048951">
    <property type="entry name" value="Ppx_C"/>
</dbReference>